<dbReference type="PANTHER" id="PTHR43272:SF11">
    <property type="entry name" value="AMP-DEPENDENT SYNTHETASE_LIGASE DOMAIN-CONTAINING PROTEIN"/>
    <property type="match status" value="1"/>
</dbReference>
<dbReference type="AlphaFoldDB" id="A0A8E2DTD3"/>
<sequence length="578" mass="61559">MALSDYIVTDDLTIILALAAAGLFVLHNLYKPQSLVHPILLGRQSDVARVRNPGESAVCRNYGTGMLGRFPMRPTKDQQVLLDLVRPDADAPRTLWSTKITNPQLRERAAAFGNGLIEVVGLVPKESNVLLLLNDSIEFIIADLALASNSIPSFTLNSLSLLSPVLDTHPPSAIITHAQFLPFLLELIYDSRESSHHKIIVVGEPDGKDVKDLPLFRFDEIEREGVSIDSDGDPADHVPDPGEVFTVAFSASPSGELQGAELTHENLTAGVAAARALLPLSSAISPLDTIASAFSLSTPYGRAIAYTAIYEGTSFATLDSAKVVVKNGRSATTDLEDLFSMNSLPVPSPTLYFVKPSHLDKLASAVIEEAKKSSSWIMYNLAWRHKFAGLLEGFLTKQSLWDRLVFDAARVKVMGKGAGTVRGIVVSGGNVDAQALTPARIALSVPLVNAYSHPLVAGPVLASHPLDLQTFPLHTQKAGQSAADAFAFTYTSPVGPPSVNIEAKLVGVDDPAVENGADPVGALYVRGPSVGKLLNTQDSPVQEENAEDKGWVNTGDRAKVAPNGTFKVVSVVAKGSST</sequence>
<evidence type="ECO:0000313" key="3">
    <source>
        <dbReference type="EMBL" id="OCH95584.1"/>
    </source>
</evidence>
<dbReference type="OrthoDB" id="1700726at2759"/>
<accession>A0A8E2DTD3</accession>
<reference evidence="3 4" key="1">
    <citation type="submission" date="2016-07" db="EMBL/GenBank/DDBJ databases">
        <title>Draft genome of the white-rot fungus Obba rivulosa 3A-2.</title>
        <authorList>
            <consortium name="DOE Joint Genome Institute"/>
            <person name="Miettinen O."/>
            <person name="Riley R."/>
            <person name="Acob R."/>
            <person name="Barry K."/>
            <person name="Cullen D."/>
            <person name="De Vries R."/>
            <person name="Hainaut M."/>
            <person name="Hatakka A."/>
            <person name="Henrissat B."/>
            <person name="Hilden K."/>
            <person name="Kuo R."/>
            <person name="Labutti K."/>
            <person name="Lipzen A."/>
            <person name="Makela M.R."/>
            <person name="Sandor L."/>
            <person name="Spatafora J.W."/>
            <person name="Grigoriev I.V."/>
            <person name="Hibbett D.S."/>
        </authorList>
    </citation>
    <scope>NUCLEOTIDE SEQUENCE [LARGE SCALE GENOMIC DNA]</scope>
    <source>
        <strain evidence="3 4">3A-2</strain>
    </source>
</reference>
<evidence type="ECO:0000256" key="1">
    <source>
        <dbReference type="SAM" id="Phobius"/>
    </source>
</evidence>
<dbReference type="InterPro" id="IPR042099">
    <property type="entry name" value="ANL_N_sf"/>
</dbReference>
<feature type="domain" description="AMP-dependent synthetase/ligase" evidence="2">
    <location>
        <begin position="97"/>
        <end position="531"/>
    </location>
</feature>
<organism evidence="3 4">
    <name type="scientific">Obba rivulosa</name>
    <dbReference type="NCBI Taxonomy" id="1052685"/>
    <lineage>
        <taxon>Eukaryota</taxon>
        <taxon>Fungi</taxon>
        <taxon>Dikarya</taxon>
        <taxon>Basidiomycota</taxon>
        <taxon>Agaricomycotina</taxon>
        <taxon>Agaricomycetes</taxon>
        <taxon>Polyporales</taxon>
        <taxon>Gelatoporiaceae</taxon>
        <taxon>Obba</taxon>
    </lineage>
</organism>
<dbReference type="GO" id="GO:0005783">
    <property type="term" value="C:endoplasmic reticulum"/>
    <property type="evidence" value="ECO:0007669"/>
    <property type="project" value="TreeGrafter"/>
</dbReference>
<evidence type="ECO:0000259" key="2">
    <source>
        <dbReference type="Pfam" id="PF00501"/>
    </source>
</evidence>
<dbReference type="SUPFAM" id="SSF56801">
    <property type="entry name" value="Acetyl-CoA synthetase-like"/>
    <property type="match status" value="1"/>
</dbReference>
<keyword evidence="4" id="KW-1185">Reference proteome</keyword>
<feature type="transmembrane region" description="Helical" evidence="1">
    <location>
        <begin position="12"/>
        <end position="30"/>
    </location>
</feature>
<name>A0A8E2DTD3_9APHY</name>
<protein>
    <submittedName>
        <fullName evidence="3">Acetyl-CoA synthetase-like protein</fullName>
    </submittedName>
</protein>
<dbReference type="Pfam" id="PF00501">
    <property type="entry name" value="AMP-binding"/>
    <property type="match status" value="1"/>
</dbReference>
<dbReference type="GO" id="GO:0016020">
    <property type="term" value="C:membrane"/>
    <property type="evidence" value="ECO:0007669"/>
    <property type="project" value="TreeGrafter"/>
</dbReference>
<dbReference type="Proteomes" id="UP000250043">
    <property type="component" value="Unassembled WGS sequence"/>
</dbReference>
<proteinExistence type="predicted"/>
<keyword evidence="1" id="KW-0812">Transmembrane</keyword>
<gene>
    <name evidence="3" type="ORF">OBBRIDRAFT_539160</name>
</gene>
<keyword evidence="1" id="KW-1133">Transmembrane helix</keyword>
<evidence type="ECO:0000313" key="4">
    <source>
        <dbReference type="Proteomes" id="UP000250043"/>
    </source>
</evidence>
<dbReference type="Gene3D" id="3.40.50.12780">
    <property type="entry name" value="N-terminal domain of ligase-like"/>
    <property type="match status" value="1"/>
</dbReference>
<dbReference type="EMBL" id="KV722335">
    <property type="protein sequence ID" value="OCH95584.1"/>
    <property type="molecule type" value="Genomic_DNA"/>
</dbReference>
<dbReference type="InterPro" id="IPR000873">
    <property type="entry name" value="AMP-dep_synth/lig_dom"/>
</dbReference>
<dbReference type="GO" id="GO:0004467">
    <property type="term" value="F:long-chain fatty acid-CoA ligase activity"/>
    <property type="evidence" value="ECO:0007669"/>
    <property type="project" value="TreeGrafter"/>
</dbReference>
<dbReference type="PANTHER" id="PTHR43272">
    <property type="entry name" value="LONG-CHAIN-FATTY-ACID--COA LIGASE"/>
    <property type="match status" value="1"/>
</dbReference>
<keyword evidence="1" id="KW-0472">Membrane</keyword>